<feature type="domain" description="Single" evidence="4">
    <location>
        <begin position="36"/>
        <end position="103"/>
    </location>
</feature>
<evidence type="ECO:0000256" key="1">
    <source>
        <dbReference type="ARBA" id="ARBA00004613"/>
    </source>
</evidence>
<evidence type="ECO:0000256" key="2">
    <source>
        <dbReference type="ARBA" id="ARBA00022525"/>
    </source>
</evidence>
<dbReference type="AlphaFoldDB" id="A0A1L7NZN6"/>
<dbReference type="SMART" id="SM01318">
    <property type="entry name" value="SVWC"/>
    <property type="match status" value="1"/>
</dbReference>
<keyword evidence="3" id="KW-0732">Signal</keyword>
<accession>A0A1L7NZN6</accession>
<sequence length="104" mass="11168">MSSLSRVLLFLAVVGASLAAVQIGKADVRPGYEGKCYAEGIGAFSPGSWWLVPGKCVRRTCTEINNELYYEETGCGVAIPSDSCQVVTDRKKPHPECCPRLVCG</sequence>
<organism evidence="5">
    <name type="scientific">Penaeus japonicus</name>
    <name type="common">Kuruma prawn</name>
    <name type="synonym">Marsupenaeus japonicus</name>
    <dbReference type="NCBI Taxonomy" id="27405"/>
    <lineage>
        <taxon>Eukaryota</taxon>
        <taxon>Metazoa</taxon>
        <taxon>Ecdysozoa</taxon>
        <taxon>Arthropoda</taxon>
        <taxon>Crustacea</taxon>
        <taxon>Multicrustacea</taxon>
        <taxon>Malacostraca</taxon>
        <taxon>Eumalacostraca</taxon>
        <taxon>Eucarida</taxon>
        <taxon>Decapoda</taxon>
        <taxon>Dendrobranchiata</taxon>
        <taxon>Penaeoidea</taxon>
        <taxon>Penaeidae</taxon>
        <taxon>Penaeus</taxon>
    </lineage>
</organism>
<dbReference type="OrthoDB" id="6358171at2759"/>
<dbReference type="PANTHER" id="PTHR39957">
    <property type="entry name" value="AT09846P1-RELATED"/>
    <property type="match status" value="1"/>
</dbReference>
<dbReference type="EMBL" id="LC114987">
    <property type="protein sequence ID" value="BAW35380.1"/>
    <property type="molecule type" value="mRNA"/>
</dbReference>
<dbReference type="Pfam" id="PF15430">
    <property type="entry name" value="SVWC"/>
    <property type="match status" value="1"/>
</dbReference>
<feature type="signal peptide" evidence="3">
    <location>
        <begin position="1"/>
        <end position="19"/>
    </location>
</feature>
<evidence type="ECO:0000256" key="3">
    <source>
        <dbReference type="SAM" id="SignalP"/>
    </source>
</evidence>
<keyword evidence="2" id="KW-0964">Secreted</keyword>
<dbReference type="PANTHER" id="PTHR39957:SF1">
    <property type="entry name" value="AT09846P1-RELATED"/>
    <property type="match status" value="1"/>
</dbReference>
<evidence type="ECO:0000259" key="4">
    <source>
        <dbReference type="SMART" id="SM01318"/>
    </source>
</evidence>
<proteinExistence type="evidence at transcript level"/>
<comment type="subcellular location">
    <subcellularLocation>
        <location evidence="1">Secreted</location>
    </subcellularLocation>
</comment>
<name>A0A1L7NZN6_PENJP</name>
<protein>
    <submittedName>
        <fullName evidence="5">Single VWC domain protein 3</fullName>
    </submittedName>
</protein>
<dbReference type="GO" id="GO:0005576">
    <property type="term" value="C:extracellular region"/>
    <property type="evidence" value="ECO:0007669"/>
    <property type="project" value="UniProtKB-SubCell"/>
</dbReference>
<evidence type="ECO:0000313" key="5">
    <source>
        <dbReference type="EMBL" id="BAW35380.1"/>
    </source>
</evidence>
<dbReference type="InterPro" id="IPR053308">
    <property type="entry name" value="Vago-like"/>
</dbReference>
<reference evidence="5" key="1">
    <citation type="submission" date="2016-01" db="EMBL/GenBank/DDBJ databases">
        <title>Identification of Marsupenaeus japonicus single VWC domain proteins and interferon regulatory factor.</title>
        <authorList>
            <person name="Koiwai K."/>
            <person name="Kawato S."/>
            <person name="Kondo H."/>
            <person name="Hirono I."/>
        </authorList>
    </citation>
    <scope>NUCLEOTIDE SEQUENCE</scope>
</reference>
<feature type="chain" id="PRO_5013132085" evidence="3">
    <location>
        <begin position="20"/>
        <end position="104"/>
    </location>
</feature>
<dbReference type="InterPro" id="IPR029277">
    <property type="entry name" value="SVWC_dom"/>
</dbReference>
<gene>
    <name evidence="5" type="primary">SVC3</name>
</gene>